<dbReference type="OrthoDB" id="10061064at2759"/>
<sequence>MNSVIPSQPQFAPHLLQNLRLSPSRSLSAPTGMSNRLKRKADDDGSSGDGDDRMSASPSNSPAMAQRTIVPPAGRTTKRMRTNISGHPLSLPRLLETLSADDMRTVLRSICERHADVGAEVVTTAPRPSVASALEVLGKYEAAFRQAFPFGCRNSSDYTYNRVRQPLLDLLEALKDFTPHFLPPNESQTATSFNYLDGATELIHRLPDWESYLHNRHKQDAYEEIGKAWALVIKEAAKRGGGIQLQYGGWDQKLAKHNEVSGGRMQDAVNELRSSIGWMGGEGASASHGMSAGGDISSIRQQLLNGTYGRGYPMRA</sequence>
<dbReference type="GO" id="GO:0015031">
    <property type="term" value="P:protein transport"/>
    <property type="evidence" value="ECO:0007669"/>
    <property type="project" value="UniProtKB-UniRule"/>
</dbReference>
<dbReference type="PANTHER" id="PTHR28032:SF1">
    <property type="entry name" value="FI02826P"/>
    <property type="match status" value="1"/>
</dbReference>
<dbReference type="PANTHER" id="PTHR28032">
    <property type="entry name" value="FI02826P"/>
    <property type="match status" value="1"/>
</dbReference>
<keyword evidence="6 9" id="KW-0653">Protein transport</keyword>
<organism evidence="11 12">
    <name type="scientific">Lineolata rhizophorae</name>
    <dbReference type="NCBI Taxonomy" id="578093"/>
    <lineage>
        <taxon>Eukaryota</taxon>
        <taxon>Fungi</taxon>
        <taxon>Dikarya</taxon>
        <taxon>Ascomycota</taxon>
        <taxon>Pezizomycotina</taxon>
        <taxon>Dothideomycetes</taxon>
        <taxon>Dothideomycetes incertae sedis</taxon>
        <taxon>Lineolatales</taxon>
        <taxon>Lineolataceae</taxon>
        <taxon>Lineolata</taxon>
    </lineage>
</organism>
<feature type="compositionally biased region" description="Low complexity" evidence="10">
    <location>
        <begin position="55"/>
        <end position="65"/>
    </location>
</feature>
<comment type="function">
    <text evidence="8 9">Involved in ubiquitin-mediated protein degradation. Regulatory factor in the ubiquitin/proteasome pathway that controls the turnover of proteasome substrates. Targets proteasomes to the nucleus and facilitates the degradation of nuclear proteins.</text>
</comment>
<keyword evidence="5 9" id="KW-0963">Cytoplasm</keyword>
<keyword evidence="7 9" id="KW-0539">Nucleus</keyword>
<comment type="subcellular location">
    <subcellularLocation>
        <location evidence="9">Cytoplasm</location>
    </subcellularLocation>
    <subcellularLocation>
        <location evidence="9">Nucleus</location>
    </subcellularLocation>
</comment>
<evidence type="ECO:0000256" key="9">
    <source>
        <dbReference type="RuleBase" id="RU368013"/>
    </source>
</evidence>
<evidence type="ECO:0000256" key="1">
    <source>
        <dbReference type="ARBA" id="ARBA00006199"/>
    </source>
</evidence>
<evidence type="ECO:0000256" key="2">
    <source>
        <dbReference type="ARBA" id="ARBA00011464"/>
    </source>
</evidence>
<evidence type="ECO:0000256" key="7">
    <source>
        <dbReference type="ARBA" id="ARBA00023242"/>
    </source>
</evidence>
<keyword evidence="4 9" id="KW-0813">Transport</keyword>
<dbReference type="Pfam" id="PF08559">
    <property type="entry name" value="Cut8"/>
    <property type="match status" value="1"/>
</dbReference>
<keyword evidence="12" id="KW-1185">Reference proteome</keyword>
<dbReference type="GO" id="GO:0005737">
    <property type="term" value="C:cytoplasm"/>
    <property type="evidence" value="ECO:0007669"/>
    <property type="project" value="UniProtKB-SubCell"/>
</dbReference>
<keyword evidence="11" id="KW-0946">Virion</keyword>
<protein>
    <recommendedName>
        <fullName evidence="3 9">Tethering factor for nuclear proteasome STS1</fullName>
    </recommendedName>
</protein>
<dbReference type="GO" id="GO:0031965">
    <property type="term" value="C:nuclear membrane"/>
    <property type="evidence" value="ECO:0007669"/>
    <property type="project" value="TreeGrafter"/>
</dbReference>
<dbReference type="GO" id="GO:0070628">
    <property type="term" value="F:proteasome binding"/>
    <property type="evidence" value="ECO:0007669"/>
    <property type="project" value="TreeGrafter"/>
</dbReference>
<evidence type="ECO:0000256" key="10">
    <source>
        <dbReference type="SAM" id="MobiDB-lite"/>
    </source>
</evidence>
<evidence type="ECO:0000256" key="8">
    <source>
        <dbReference type="ARBA" id="ARBA00025651"/>
    </source>
</evidence>
<evidence type="ECO:0000313" key="11">
    <source>
        <dbReference type="EMBL" id="KAF2461621.1"/>
    </source>
</evidence>
<evidence type="ECO:0000313" key="12">
    <source>
        <dbReference type="Proteomes" id="UP000799766"/>
    </source>
</evidence>
<reference evidence="11" key="1">
    <citation type="journal article" date="2020" name="Stud. Mycol.">
        <title>101 Dothideomycetes genomes: a test case for predicting lifestyles and emergence of pathogens.</title>
        <authorList>
            <person name="Haridas S."/>
            <person name="Albert R."/>
            <person name="Binder M."/>
            <person name="Bloem J."/>
            <person name="Labutti K."/>
            <person name="Salamov A."/>
            <person name="Andreopoulos B."/>
            <person name="Baker S."/>
            <person name="Barry K."/>
            <person name="Bills G."/>
            <person name="Bluhm B."/>
            <person name="Cannon C."/>
            <person name="Castanera R."/>
            <person name="Culley D."/>
            <person name="Daum C."/>
            <person name="Ezra D."/>
            <person name="Gonzalez J."/>
            <person name="Henrissat B."/>
            <person name="Kuo A."/>
            <person name="Liang C."/>
            <person name="Lipzen A."/>
            <person name="Lutzoni F."/>
            <person name="Magnuson J."/>
            <person name="Mondo S."/>
            <person name="Nolan M."/>
            <person name="Ohm R."/>
            <person name="Pangilinan J."/>
            <person name="Park H.-J."/>
            <person name="Ramirez L."/>
            <person name="Alfaro M."/>
            <person name="Sun H."/>
            <person name="Tritt A."/>
            <person name="Yoshinaga Y."/>
            <person name="Zwiers L.-H."/>
            <person name="Turgeon B."/>
            <person name="Goodwin S."/>
            <person name="Spatafora J."/>
            <person name="Crous P."/>
            <person name="Grigoriev I."/>
        </authorList>
    </citation>
    <scope>NUCLEOTIDE SEQUENCE</scope>
    <source>
        <strain evidence="11">ATCC 16933</strain>
    </source>
</reference>
<evidence type="ECO:0000256" key="4">
    <source>
        <dbReference type="ARBA" id="ARBA00022448"/>
    </source>
</evidence>
<dbReference type="InterPro" id="IPR013868">
    <property type="entry name" value="Cut8/Sts1_fam"/>
</dbReference>
<name>A0A6A6PCB5_9PEZI</name>
<gene>
    <name evidence="11" type="ORF">BDY21DRAFT_296948</name>
</gene>
<dbReference type="InterPro" id="IPR038422">
    <property type="entry name" value="Cut8/Sts1_sf"/>
</dbReference>
<dbReference type="EMBL" id="MU001671">
    <property type="protein sequence ID" value="KAF2461621.1"/>
    <property type="molecule type" value="Genomic_DNA"/>
</dbReference>
<dbReference type="AlphaFoldDB" id="A0A6A6PCB5"/>
<dbReference type="FunFam" id="1.20.58.1590:FF:000001">
    <property type="entry name" value="Tethering factor for nuclear proteasome STS1"/>
    <property type="match status" value="1"/>
</dbReference>
<comment type="subunit">
    <text evidence="2 9">Binds the proteasome.</text>
</comment>
<accession>A0A6A6PCB5</accession>
<dbReference type="GO" id="GO:0031144">
    <property type="term" value="P:proteasome localization"/>
    <property type="evidence" value="ECO:0007669"/>
    <property type="project" value="UniProtKB-UniRule"/>
</dbReference>
<feature type="region of interest" description="Disordered" evidence="10">
    <location>
        <begin position="22"/>
        <end position="87"/>
    </location>
</feature>
<evidence type="ECO:0000256" key="3">
    <source>
        <dbReference type="ARBA" id="ARBA00016204"/>
    </source>
</evidence>
<evidence type="ECO:0000256" key="5">
    <source>
        <dbReference type="ARBA" id="ARBA00022490"/>
    </source>
</evidence>
<proteinExistence type="inferred from homology"/>
<comment type="similarity">
    <text evidence="1 9">Belongs to the cut8/STS1 family.</text>
</comment>
<keyword evidence="11" id="KW-0261">Viral envelope protein</keyword>
<dbReference type="Gene3D" id="1.20.58.1590">
    <property type="entry name" value="Tethering factor for nuclear proteasome Cut8/Sts1"/>
    <property type="match status" value="1"/>
</dbReference>
<dbReference type="GO" id="GO:0071630">
    <property type="term" value="P:nuclear protein quality control by the ubiquitin-proteasome system"/>
    <property type="evidence" value="ECO:0007669"/>
    <property type="project" value="UniProtKB-UniRule"/>
</dbReference>
<dbReference type="Proteomes" id="UP000799766">
    <property type="component" value="Unassembled WGS sequence"/>
</dbReference>
<evidence type="ECO:0000256" key="6">
    <source>
        <dbReference type="ARBA" id="ARBA00022927"/>
    </source>
</evidence>